<reference evidence="2 3" key="1">
    <citation type="submission" date="2016-10" db="EMBL/GenBank/DDBJ databases">
        <authorList>
            <person name="de Groot N.N."/>
        </authorList>
    </citation>
    <scope>NUCLEOTIDE SEQUENCE [LARGE SCALE GENOMIC DNA]</scope>
    <source>
        <strain evidence="2 3">DSM 22187</strain>
    </source>
</reference>
<accession>A0A2H4Q2I9</accession>
<dbReference type="Proteomes" id="UP000198888">
    <property type="component" value="Unassembled WGS sequence"/>
</dbReference>
<dbReference type="PIRSF" id="PIRSF026802">
    <property type="entry name" value="UCP026802"/>
    <property type="match status" value="1"/>
</dbReference>
<dbReference type="KEGG" id="hae:halTADL_1833"/>
<comment type="subunit">
    <text evidence="1">Interacts with chemotaxis (Che) proteins as well as flagella accessory (Fla) proteins.</text>
</comment>
<accession>A0A1H6QXP8</accession>
<organism evidence="2 3">
    <name type="scientific">Halohasta litchfieldiae</name>
    <dbReference type="NCBI Taxonomy" id="1073996"/>
    <lineage>
        <taxon>Archaea</taxon>
        <taxon>Methanobacteriati</taxon>
        <taxon>Methanobacteriota</taxon>
        <taxon>Stenosarchaea group</taxon>
        <taxon>Halobacteria</taxon>
        <taxon>Halobacteriales</taxon>
        <taxon>Haloferacaceae</taxon>
        <taxon>Halohasta</taxon>
    </lineage>
</organism>
<comment type="function">
    <text evidence="1">Involved in taxis signal transduction.</text>
</comment>
<dbReference type="PANTHER" id="PTHR42201:SF1">
    <property type="entry name" value="TAXIS PROTEIN"/>
    <property type="match status" value="1"/>
</dbReference>
<sequence length="287" mass="31697">MSEGEYKILDTKGRFAQAVKDGRSINDVSWSQGRILLSNRRIIVASNEGKRTIPLSKIEGLGGRHDPNQNIAAVSSYLSLKVDNDVMLVSASDHEEFQTAVYEAVLDQKIAQAKHPAVAGGVVQDTEWQKARLKVEDDAIAAALKSGEFVRLDLDDISGVETDQRTVNGEKKVVIQVSHVEGDTSVQTHLTGPKRICMFLKSFLAEGERRSQTNADLSEADKEVLMALYSGVSPFEIPAFIGKDVDTVEEIFERLVELDIVDEVRVRREVTLNSRGRNIASEAMNDQ</sequence>
<dbReference type="AlphaFoldDB" id="A0A1H6QXP8"/>
<dbReference type="RefSeq" id="WP_089670638.1">
    <property type="nucleotide sequence ID" value="NZ_CP024845.1"/>
</dbReference>
<evidence type="ECO:0000313" key="3">
    <source>
        <dbReference type="Proteomes" id="UP000198888"/>
    </source>
</evidence>
<keyword evidence="3" id="KW-1185">Reference proteome</keyword>
<dbReference type="EMBL" id="FNYR01000001">
    <property type="protein sequence ID" value="SEI48293.1"/>
    <property type="molecule type" value="Genomic_DNA"/>
</dbReference>
<keyword evidence="1" id="KW-0145">Chemotaxis</keyword>
<dbReference type="STRING" id="1073996.SAMN05444271_101133"/>
<name>A0A1H6QXP8_9EURY</name>
<proteinExistence type="predicted"/>
<dbReference type="Pfam" id="PF04283">
    <property type="entry name" value="CheF-arch"/>
    <property type="match status" value="1"/>
</dbReference>
<dbReference type="GeneID" id="35002619"/>
<gene>
    <name evidence="2" type="ORF">SAMN05444271_101133</name>
</gene>
<dbReference type="PANTHER" id="PTHR42201">
    <property type="entry name" value="TAXIS PROTEIN"/>
    <property type="match status" value="1"/>
</dbReference>
<dbReference type="GO" id="GO:0006935">
    <property type="term" value="P:chemotaxis"/>
    <property type="evidence" value="ECO:0007669"/>
    <property type="project" value="UniProtKB-UniRule"/>
</dbReference>
<evidence type="ECO:0000313" key="2">
    <source>
        <dbReference type="EMBL" id="SEI48293.1"/>
    </source>
</evidence>
<protein>
    <recommendedName>
        <fullName evidence="1">Taxis protein CheF</fullName>
    </recommendedName>
</protein>
<evidence type="ECO:0000256" key="1">
    <source>
        <dbReference type="PIRNR" id="PIRNR026802"/>
    </source>
</evidence>
<dbReference type="OrthoDB" id="227825at2157"/>
<dbReference type="InterPro" id="IPR007381">
    <property type="entry name" value="CheF1/F2"/>
</dbReference>